<gene>
    <name evidence="2" type="ORF">SAMN02910350_02267</name>
</gene>
<evidence type="ECO:0000313" key="3">
    <source>
        <dbReference type="Proteomes" id="UP000199428"/>
    </source>
</evidence>
<protein>
    <submittedName>
        <fullName evidence="2">Uncharacterized protein</fullName>
    </submittedName>
</protein>
<dbReference type="EMBL" id="FMWK01000014">
    <property type="protein sequence ID" value="SCZ80390.1"/>
    <property type="molecule type" value="Genomic_DNA"/>
</dbReference>
<evidence type="ECO:0000256" key="1">
    <source>
        <dbReference type="SAM" id="Phobius"/>
    </source>
</evidence>
<reference evidence="2 3" key="1">
    <citation type="submission" date="2016-10" db="EMBL/GenBank/DDBJ databases">
        <authorList>
            <person name="de Groot N.N."/>
        </authorList>
    </citation>
    <scope>NUCLEOTIDE SEQUENCE [LARGE SCALE GENOMIC DNA]</scope>
    <source>
        <strain evidence="2 3">DSM 10317</strain>
    </source>
</reference>
<keyword evidence="1" id="KW-0812">Transmembrane</keyword>
<evidence type="ECO:0000313" key="2">
    <source>
        <dbReference type="EMBL" id="SCZ80390.1"/>
    </source>
</evidence>
<feature type="transmembrane region" description="Helical" evidence="1">
    <location>
        <begin position="20"/>
        <end position="39"/>
    </location>
</feature>
<keyword evidence="1" id="KW-0472">Membrane</keyword>
<organism evidence="2 3">
    <name type="scientific">Pseudobutyrivibrio xylanivorans</name>
    <dbReference type="NCBI Taxonomy" id="185007"/>
    <lineage>
        <taxon>Bacteria</taxon>
        <taxon>Bacillati</taxon>
        <taxon>Bacillota</taxon>
        <taxon>Clostridia</taxon>
        <taxon>Lachnospirales</taxon>
        <taxon>Lachnospiraceae</taxon>
        <taxon>Pseudobutyrivibrio</taxon>
    </lineage>
</organism>
<proteinExistence type="predicted"/>
<name>A0A1G5S3H9_PSEXY</name>
<keyword evidence="1" id="KW-1133">Transmembrane helix</keyword>
<accession>A0A1G5S3H9</accession>
<sequence>MIDGHDFFKGNDLMKKKYIIGLYAVAILAVAGIGGKHGYDYICEKQLENAAKTVVDVEAIKNDSKTVKLKYKERDDVAWIFRTAEYNGLLRCTYDSADEIDWNEVLAGGAGICDYESAADTRACYMEANKIDADEIYSRILAISSDDLEKYVYQKSGKQLKEIKDDLEWTYFKAEDVYLCEDDYSYEPYECVSAIRNGNIYVLEMESLYFNNYNYYYRHPSKEIVLIKTLSGYMVKSSRNVWETSDHSSKEFDIDLPLIGDDIKAYAYKKWDKNDEDTEASVVLVKGNDKYDVFGLGYSYNDDSISLIEANDVEAVDVNADGLEDIVVVGPDKDNNLQAIIAICEKDINDDYVFFTYGKASAWVMDILDGDIGVQNIKKALKVSDDGKYDTWQAAYKQFVKIDSCYSDKTYSLAFIDEDDIPELIVEDAVCEYLYIYSYKDGKAKNRVWEWDYWVDGEAYYKYSEKKNLMKRDETTYGVAYYHLIEDGVEWIENIQSLGGEEEVEKNLFVDLKGQYTGEEFMEILDSE</sequence>
<dbReference type="AlphaFoldDB" id="A0A1G5S3H9"/>
<dbReference type="Proteomes" id="UP000199428">
    <property type="component" value="Unassembled WGS sequence"/>
</dbReference>